<sequence>MRNGGRKRSHGGDSSSSSSSKIDSSKKPYSHHHHHHHHDHRHHRISPPSNFPDQNSRHRVTGKRSNFISYTELPSLPPKVKILCQIIAETPAAAVERVLEDAGIRVRGEDVEEVLKLSYGHPGSAVKFFRWSGFQLNNKHTPYAWNLVVDLLGKNSLFDAMWDAIKSMRKEFLLSLSTFRFVFANYAAANRVQEAILSYEVLEQYNVPKDVAALNSLLSAICNSGKMETAKDYLVIAKERTRINAETYSILLEGFENEGDVSRARQTFSEMVADIGWDTRNIPAYDSFLCTLLKGQDGLREMIKYFDTMRDRNCYPGMKFFKFAIEECSRKNDSKSAKLIWEELVGRNICQPDVVIHKSLISLYCNAKDFDSAQKLLDEMVYNGAFPDSETYGLLFHFLIKQNRVREATPLFKEMVKNEFVPMQQDCSSAVKAFLAAKDPHMAIKVWRFMVENYKADLDETANLLVVGLRDANRLPEAVKCAEDIIERGIKLTSATLSKLKQSLCKVGKAFGYEELLRKWKNH</sequence>
<protein>
    <recommendedName>
        <fullName evidence="6">Pentacotripeptide-repeat region of PRORP domain-containing protein</fullName>
    </recommendedName>
</protein>
<keyword evidence="5" id="KW-1185">Reference proteome</keyword>
<dbReference type="InterPro" id="IPR002885">
    <property type="entry name" value="PPR_rpt"/>
</dbReference>
<feature type="compositionally biased region" description="Basic residues" evidence="3">
    <location>
        <begin position="28"/>
        <end position="45"/>
    </location>
</feature>
<evidence type="ECO:0000313" key="4">
    <source>
        <dbReference type="EMBL" id="EYU44576.1"/>
    </source>
</evidence>
<dbReference type="STRING" id="4155.A0A022RX79"/>
<dbReference type="Pfam" id="PF01535">
    <property type="entry name" value="PPR"/>
    <property type="match status" value="1"/>
</dbReference>
<dbReference type="GO" id="GO:0005737">
    <property type="term" value="C:cytoplasm"/>
    <property type="evidence" value="ECO:0000318"/>
    <property type="project" value="GO_Central"/>
</dbReference>
<name>A0A022RX79_ERYGU</name>
<dbReference type="GO" id="GO:0003729">
    <property type="term" value="F:mRNA binding"/>
    <property type="evidence" value="ECO:0000318"/>
    <property type="project" value="GO_Central"/>
</dbReference>
<dbReference type="OMA" id="KCMIENY"/>
<dbReference type="Proteomes" id="UP000030748">
    <property type="component" value="Unassembled WGS sequence"/>
</dbReference>
<dbReference type="AlphaFoldDB" id="A0A022RX79"/>
<dbReference type="EMBL" id="KI630214">
    <property type="protein sequence ID" value="EYU44576.1"/>
    <property type="molecule type" value="Genomic_DNA"/>
</dbReference>
<dbReference type="KEGG" id="egt:105973940"/>
<gene>
    <name evidence="4" type="ORF">MIMGU_mgv1a004507mg</name>
</gene>
<dbReference type="PhylomeDB" id="A0A022RX79"/>
<accession>A0A022RX79</accession>
<evidence type="ECO:0000256" key="3">
    <source>
        <dbReference type="SAM" id="MobiDB-lite"/>
    </source>
</evidence>
<feature type="compositionally biased region" description="Low complexity" evidence="3">
    <location>
        <begin position="12"/>
        <end position="22"/>
    </location>
</feature>
<dbReference type="InterPro" id="IPR011990">
    <property type="entry name" value="TPR-like_helical_dom_sf"/>
</dbReference>
<dbReference type="eggNOG" id="KOG4197">
    <property type="taxonomic scope" value="Eukaryota"/>
</dbReference>
<dbReference type="OrthoDB" id="1911504at2759"/>
<evidence type="ECO:0000256" key="2">
    <source>
        <dbReference type="PROSITE-ProRule" id="PRU00708"/>
    </source>
</evidence>
<proteinExistence type="predicted"/>
<feature type="repeat" description="PPR" evidence="2">
    <location>
        <begin position="244"/>
        <end position="274"/>
    </location>
</feature>
<dbReference type="Pfam" id="PF13041">
    <property type="entry name" value="PPR_2"/>
    <property type="match status" value="1"/>
</dbReference>
<keyword evidence="1" id="KW-0677">Repeat</keyword>
<feature type="repeat" description="PPR" evidence="2">
    <location>
        <begin position="388"/>
        <end position="422"/>
    </location>
</feature>
<feature type="region of interest" description="Disordered" evidence="3">
    <location>
        <begin position="1"/>
        <end position="61"/>
    </location>
</feature>
<reference evidence="4 5" key="1">
    <citation type="journal article" date="2013" name="Proc. Natl. Acad. Sci. U.S.A.">
        <title>Fine-scale variation in meiotic recombination in Mimulus inferred from population shotgun sequencing.</title>
        <authorList>
            <person name="Hellsten U."/>
            <person name="Wright K.M."/>
            <person name="Jenkins J."/>
            <person name="Shu S."/>
            <person name="Yuan Y."/>
            <person name="Wessler S.R."/>
            <person name="Schmutz J."/>
            <person name="Willis J.H."/>
            <person name="Rokhsar D.S."/>
        </authorList>
    </citation>
    <scope>NUCLEOTIDE SEQUENCE [LARGE SCALE GENOMIC DNA]</scope>
    <source>
        <strain evidence="5">cv. DUN x IM62</strain>
    </source>
</reference>
<dbReference type="PANTHER" id="PTHR47942">
    <property type="entry name" value="TETRATRICOPEPTIDE REPEAT (TPR)-LIKE SUPERFAMILY PROTEIN-RELATED"/>
    <property type="match status" value="1"/>
</dbReference>
<organism evidence="4 5">
    <name type="scientific">Erythranthe guttata</name>
    <name type="common">Yellow monkey flower</name>
    <name type="synonym">Mimulus guttatus</name>
    <dbReference type="NCBI Taxonomy" id="4155"/>
    <lineage>
        <taxon>Eukaryota</taxon>
        <taxon>Viridiplantae</taxon>
        <taxon>Streptophyta</taxon>
        <taxon>Embryophyta</taxon>
        <taxon>Tracheophyta</taxon>
        <taxon>Spermatophyta</taxon>
        <taxon>Magnoliopsida</taxon>
        <taxon>eudicotyledons</taxon>
        <taxon>Gunneridae</taxon>
        <taxon>Pentapetalae</taxon>
        <taxon>asterids</taxon>
        <taxon>lamiids</taxon>
        <taxon>Lamiales</taxon>
        <taxon>Phrymaceae</taxon>
        <taxon>Erythranthe</taxon>
    </lineage>
</organism>
<dbReference type="PANTHER" id="PTHR47942:SF7">
    <property type="entry name" value="OS02G0711100 PROTEIN"/>
    <property type="match status" value="1"/>
</dbReference>
<feature type="repeat" description="PPR" evidence="2">
    <location>
        <begin position="353"/>
        <end position="387"/>
    </location>
</feature>
<dbReference type="PROSITE" id="PS51375">
    <property type="entry name" value="PPR"/>
    <property type="match status" value="3"/>
</dbReference>
<dbReference type="InterPro" id="IPR051222">
    <property type="entry name" value="PPR/CCM1_RNA-binding"/>
</dbReference>
<evidence type="ECO:0008006" key="6">
    <source>
        <dbReference type="Google" id="ProtNLM"/>
    </source>
</evidence>
<dbReference type="GO" id="GO:0006397">
    <property type="term" value="P:mRNA processing"/>
    <property type="evidence" value="ECO:0000318"/>
    <property type="project" value="GO_Central"/>
</dbReference>
<evidence type="ECO:0000313" key="5">
    <source>
        <dbReference type="Proteomes" id="UP000030748"/>
    </source>
</evidence>
<dbReference type="Gene3D" id="1.25.40.10">
    <property type="entry name" value="Tetratricopeptide repeat domain"/>
    <property type="match status" value="3"/>
</dbReference>
<evidence type="ECO:0000256" key="1">
    <source>
        <dbReference type="ARBA" id="ARBA00022737"/>
    </source>
</evidence>